<dbReference type="InterPro" id="IPR001878">
    <property type="entry name" value="Znf_CCHC"/>
</dbReference>
<dbReference type="Proteomes" id="UP000321393">
    <property type="component" value="Unassembled WGS sequence"/>
</dbReference>
<keyword evidence="4" id="KW-0378">Hydrolase</keyword>
<dbReference type="OrthoDB" id="1751327at2759"/>
<dbReference type="EMBL" id="SSTE01016095">
    <property type="protein sequence ID" value="KAA0042399.1"/>
    <property type="molecule type" value="Genomic_DNA"/>
</dbReference>
<keyword evidence="1" id="KW-0862">Zinc</keyword>
<evidence type="ECO:0000313" key="5">
    <source>
        <dbReference type="Proteomes" id="UP000321393"/>
    </source>
</evidence>
<evidence type="ECO:0000313" key="4">
    <source>
        <dbReference type="EMBL" id="TYK00985.1"/>
    </source>
</evidence>
<comment type="caution">
    <text evidence="4">The sequence shown here is derived from an EMBL/GenBank/DDBJ whole genome shotgun (WGS) entry which is preliminary data.</text>
</comment>
<gene>
    <name evidence="4" type="ORF">E5676_scaffold602G001780</name>
    <name evidence="3" type="ORF">E6C27_scaffold943G00070</name>
</gene>
<feature type="domain" description="CCHC-type" evidence="2">
    <location>
        <begin position="55"/>
        <end position="68"/>
    </location>
</feature>
<dbReference type="EMBL" id="SSTD01016371">
    <property type="protein sequence ID" value="TYK00985.1"/>
    <property type="molecule type" value="Genomic_DNA"/>
</dbReference>
<evidence type="ECO:0000256" key="1">
    <source>
        <dbReference type="PROSITE-ProRule" id="PRU00047"/>
    </source>
</evidence>
<dbReference type="PROSITE" id="PS50158">
    <property type="entry name" value="ZF_CCHC"/>
    <property type="match status" value="1"/>
</dbReference>
<keyword evidence="1" id="KW-0863">Zinc-finger</keyword>
<dbReference type="AlphaFoldDB" id="A0A5D3BPA1"/>
<evidence type="ECO:0000313" key="6">
    <source>
        <dbReference type="Proteomes" id="UP000321947"/>
    </source>
</evidence>
<dbReference type="SUPFAM" id="SSF57756">
    <property type="entry name" value="Retrovirus zinc finger-like domains"/>
    <property type="match status" value="1"/>
</dbReference>
<keyword evidence="4" id="KW-0645">Protease</keyword>
<accession>A0A5D3BPA1</accession>
<reference evidence="5 6" key="1">
    <citation type="submission" date="2019-08" db="EMBL/GenBank/DDBJ databases">
        <title>Draft genome sequences of two oriental melons (Cucumis melo L. var makuwa).</title>
        <authorList>
            <person name="Kwon S.-Y."/>
        </authorList>
    </citation>
    <scope>NUCLEOTIDE SEQUENCE [LARGE SCALE GENOMIC DNA]</scope>
    <source>
        <strain evidence="6">cv. Chang Bougi</strain>
        <strain evidence="5">cv. SW 3</strain>
        <tissue evidence="4">Leaf</tissue>
    </source>
</reference>
<protein>
    <submittedName>
        <fullName evidence="4">Gag protease polyprotein</fullName>
    </submittedName>
</protein>
<dbReference type="Proteomes" id="UP000321947">
    <property type="component" value="Unassembled WGS sequence"/>
</dbReference>
<dbReference type="GO" id="GO:0008233">
    <property type="term" value="F:peptidase activity"/>
    <property type="evidence" value="ECO:0007669"/>
    <property type="project" value="UniProtKB-KW"/>
</dbReference>
<evidence type="ECO:0000313" key="3">
    <source>
        <dbReference type="EMBL" id="KAA0042399.1"/>
    </source>
</evidence>
<dbReference type="InterPro" id="IPR036875">
    <property type="entry name" value="Znf_CCHC_sf"/>
</dbReference>
<dbReference type="Pfam" id="PF00098">
    <property type="entry name" value="zf-CCHC"/>
    <property type="match status" value="1"/>
</dbReference>
<sequence>MLSYFSLELVKTETARADRFVKGLRLQRKVHPEDRKGRMRAAYCSAIEELEIWTCFKCKQEGHIAYRCSMRLTGNAQNQGAGIPQLDKVFATNKYEAKRVGTVVTGHMVSKDRISVDPAKVEALPVGSDLP</sequence>
<dbReference type="GO" id="GO:0008270">
    <property type="term" value="F:zinc ion binding"/>
    <property type="evidence" value="ECO:0007669"/>
    <property type="project" value="UniProtKB-KW"/>
</dbReference>
<dbReference type="GO" id="GO:0003676">
    <property type="term" value="F:nucleic acid binding"/>
    <property type="evidence" value="ECO:0007669"/>
    <property type="project" value="InterPro"/>
</dbReference>
<dbReference type="SMART" id="SM00343">
    <property type="entry name" value="ZnF_C2HC"/>
    <property type="match status" value="1"/>
</dbReference>
<organism evidence="4 6">
    <name type="scientific">Cucumis melo var. makuwa</name>
    <name type="common">Oriental melon</name>
    <dbReference type="NCBI Taxonomy" id="1194695"/>
    <lineage>
        <taxon>Eukaryota</taxon>
        <taxon>Viridiplantae</taxon>
        <taxon>Streptophyta</taxon>
        <taxon>Embryophyta</taxon>
        <taxon>Tracheophyta</taxon>
        <taxon>Spermatophyta</taxon>
        <taxon>Magnoliopsida</taxon>
        <taxon>eudicotyledons</taxon>
        <taxon>Gunneridae</taxon>
        <taxon>Pentapetalae</taxon>
        <taxon>rosids</taxon>
        <taxon>fabids</taxon>
        <taxon>Cucurbitales</taxon>
        <taxon>Cucurbitaceae</taxon>
        <taxon>Benincaseae</taxon>
        <taxon>Cucumis</taxon>
    </lineage>
</organism>
<evidence type="ECO:0000259" key="2">
    <source>
        <dbReference type="PROSITE" id="PS50158"/>
    </source>
</evidence>
<dbReference type="GO" id="GO:0006508">
    <property type="term" value="P:proteolysis"/>
    <property type="evidence" value="ECO:0007669"/>
    <property type="project" value="UniProtKB-KW"/>
</dbReference>
<keyword evidence="1" id="KW-0479">Metal-binding</keyword>
<name>A0A5D3BPA1_CUCMM</name>
<proteinExistence type="predicted"/>